<proteinExistence type="predicted"/>
<name>A0ABN7TPJ9_9BACL</name>
<comment type="caution">
    <text evidence="1">The sequence shown here is derived from an EMBL/GenBank/DDBJ whole genome shotgun (WGS) entry which is preliminary data.</text>
</comment>
<dbReference type="EMBL" id="CAJVCE010000014">
    <property type="protein sequence ID" value="CAG7650084.1"/>
    <property type="molecule type" value="Genomic_DNA"/>
</dbReference>
<dbReference type="Proteomes" id="UP000730618">
    <property type="component" value="Unassembled WGS sequence"/>
</dbReference>
<reference evidence="1 2" key="1">
    <citation type="submission" date="2021-06" db="EMBL/GenBank/DDBJ databases">
        <authorList>
            <person name="Criscuolo A."/>
        </authorList>
    </citation>
    <scope>NUCLEOTIDE SEQUENCE [LARGE SCALE GENOMIC DNA]</scope>
    <source>
        <strain evidence="2">CIP 111802</strain>
    </source>
</reference>
<gene>
    <name evidence="1" type="ORF">PAECIP111802_04634</name>
</gene>
<evidence type="ECO:0000313" key="2">
    <source>
        <dbReference type="Proteomes" id="UP000730618"/>
    </source>
</evidence>
<sequence>MYFSKKVMEPVEQEETPIWACSQNECTCWMRTNFAFDEESPACPMCQSTMVKDTRLLPLLSNNTRRA</sequence>
<dbReference type="Pfam" id="PF14169">
    <property type="entry name" value="YdjO"/>
    <property type="match status" value="1"/>
</dbReference>
<protein>
    <recommendedName>
        <fullName evidence="3">Cold-shock protein</fullName>
    </recommendedName>
</protein>
<evidence type="ECO:0008006" key="3">
    <source>
        <dbReference type="Google" id="ProtNLM"/>
    </source>
</evidence>
<keyword evidence="2" id="KW-1185">Reference proteome</keyword>
<organism evidence="1 2">
    <name type="scientific">Paenibacillus allorhizosphaerae</name>
    <dbReference type="NCBI Taxonomy" id="2849866"/>
    <lineage>
        <taxon>Bacteria</taxon>
        <taxon>Bacillati</taxon>
        <taxon>Bacillota</taxon>
        <taxon>Bacilli</taxon>
        <taxon>Bacillales</taxon>
        <taxon>Paenibacillaceae</taxon>
        <taxon>Paenibacillus</taxon>
    </lineage>
</organism>
<accession>A0ABN7TPJ9</accession>
<dbReference type="RefSeq" id="WP_218100919.1">
    <property type="nucleotide sequence ID" value="NZ_CAJVCE010000014.1"/>
</dbReference>
<evidence type="ECO:0000313" key="1">
    <source>
        <dbReference type="EMBL" id="CAG7650084.1"/>
    </source>
</evidence>
<dbReference type="InterPro" id="IPR025916">
    <property type="entry name" value="YdjO"/>
</dbReference>